<protein>
    <submittedName>
        <fullName evidence="2">RND transporter</fullName>
    </submittedName>
</protein>
<dbReference type="Gene3D" id="3.30.70.1430">
    <property type="entry name" value="Multidrug efflux transporter AcrB pore domain"/>
    <property type="match status" value="2"/>
</dbReference>
<evidence type="ECO:0000313" key="2">
    <source>
        <dbReference type="EMBL" id="KJV35472.1"/>
    </source>
</evidence>
<dbReference type="OrthoDB" id="9759330at2"/>
<dbReference type="Gene3D" id="3.30.70.1320">
    <property type="entry name" value="Multidrug efflux transporter AcrB pore domain like"/>
    <property type="match status" value="1"/>
</dbReference>
<dbReference type="SUPFAM" id="SSF82693">
    <property type="entry name" value="Multidrug efflux transporter AcrB pore domain, PN1, PN2, PC1 and PC2 subdomains"/>
    <property type="match status" value="2"/>
</dbReference>
<dbReference type="PANTHER" id="PTHR32063">
    <property type="match status" value="1"/>
</dbReference>
<dbReference type="InterPro" id="IPR001036">
    <property type="entry name" value="Acrflvin-R"/>
</dbReference>
<dbReference type="EMBL" id="JZRB01000015">
    <property type="protein sequence ID" value="KJV35472.1"/>
    <property type="molecule type" value="Genomic_DNA"/>
</dbReference>
<dbReference type="GO" id="GO:0042910">
    <property type="term" value="F:xenobiotic transmembrane transporter activity"/>
    <property type="evidence" value="ECO:0007669"/>
    <property type="project" value="TreeGrafter"/>
</dbReference>
<dbReference type="GO" id="GO:0005886">
    <property type="term" value="C:plasma membrane"/>
    <property type="evidence" value="ECO:0007669"/>
    <property type="project" value="TreeGrafter"/>
</dbReference>
<feature type="transmembrane region" description="Helical" evidence="1">
    <location>
        <begin position="916"/>
        <end position="934"/>
    </location>
</feature>
<dbReference type="SUPFAM" id="SSF82714">
    <property type="entry name" value="Multidrug efflux transporter AcrB TolC docking domain, DN and DC subdomains"/>
    <property type="match status" value="2"/>
</dbReference>
<dbReference type="PANTHER" id="PTHR32063:SF8">
    <property type="entry name" value="CATION EFFLUX PROTEIN"/>
    <property type="match status" value="1"/>
</dbReference>
<keyword evidence="1" id="KW-0812">Transmembrane</keyword>
<accession>A0A0F3KWW7</accession>
<comment type="caution">
    <text evidence="2">The sequence shown here is derived from an EMBL/GenBank/DDBJ whole genome shotgun (WGS) entry which is preliminary data.</text>
</comment>
<feature type="transmembrane region" description="Helical" evidence="1">
    <location>
        <begin position="326"/>
        <end position="354"/>
    </location>
</feature>
<dbReference type="AlphaFoldDB" id="A0A0F3KWW7"/>
<dbReference type="Proteomes" id="UP000033651">
    <property type="component" value="Unassembled WGS sequence"/>
</dbReference>
<dbReference type="SUPFAM" id="SSF82866">
    <property type="entry name" value="Multidrug efflux transporter AcrB transmembrane domain"/>
    <property type="match status" value="2"/>
</dbReference>
<dbReference type="PATRIC" id="fig|345309.4.peg.793"/>
<feature type="transmembrane region" description="Helical" evidence="1">
    <location>
        <begin position="1022"/>
        <end position="1042"/>
    </location>
</feature>
<feature type="transmembrane region" description="Helical" evidence="1">
    <location>
        <begin position="991"/>
        <end position="1010"/>
    </location>
</feature>
<feature type="transmembrane region" description="Helical" evidence="1">
    <location>
        <begin position="940"/>
        <end position="963"/>
    </location>
</feature>
<dbReference type="Pfam" id="PF00873">
    <property type="entry name" value="ACR_tran"/>
    <property type="match status" value="1"/>
</dbReference>
<keyword evidence="1" id="KW-1133">Transmembrane helix</keyword>
<proteinExistence type="predicted"/>
<evidence type="ECO:0000313" key="3">
    <source>
        <dbReference type="Proteomes" id="UP000033651"/>
    </source>
</evidence>
<feature type="transmembrane region" description="Helical" evidence="1">
    <location>
        <begin position="459"/>
        <end position="478"/>
    </location>
</feature>
<dbReference type="InterPro" id="IPR027463">
    <property type="entry name" value="AcrB_DN_DC_subdom"/>
</dbReference>
<feature type="transmembrane region" description="Helical" evidence="1">
    <location>
        <begin position="361"/>
        <end position="381"/>
    </location>
</feature>
<reference evidence="2 3" key="1">
    <citation type="submission" date="2015-03" db="EMBL/GenBank/DDBJ databases">
        <title>Draft genome sequence of Luteibacter yeojuensis strain SU11.</title>
        <authorList>
            <person name="Sulaiman J."/>
            <person name="Priya K."/>
            <person name="Chan K.-G."/>
        </authorList>
    </citation>
    <scope>NUCLEOTIDE SEQUENCE [LARGE SCALE GENOMIC DNA]</scope>
    <source>
        <strain evidence="2 3">SU11</strain>
    </source>
</reference>
<feature type="transmembrane region" description="Helical" evidence="1">
    <location>
        <begin position="429"/>
        <end position="453"/>
    </location>
</feature>
<feature type="transmembrane region" description="Helical" evidence="1">
    <location>
        <begin position="387"/>
        <end position="408"/>
    </location>
</feature>
<feature type="transmembrane region" description="Helical" evidence="1">
    <location>
        <begin position="886"/>
        <end position="909"/>
    </location>
</feature>
<sequence>MIGIVRIALTRPYTFVVLALLILIVGPLAAMRTPTDIFPDIKIPVIAVVWQYNGLPPDQMVGRVSSPFERVLTTTVNDVEHIEANSIQGFGIIKIFFQPTVDIRTANAQVTAVAQTLLRQLPQGTTPPLILNYNASTVPIIQLALSGDGLTEQNLADLGLNIIRPQLTSVPGAAIPYPFGGKTRQVQIDIDPAALQARGLSAQDVANALAAQNLITPVGTQKIGDFEYTLQLNNSPSDIDELGNLPVKSVNGATVFIRDVAHVRDGAPPQTNIVHVDGNRSVLMTVLKNGSASTLAIIQGIKDRVKSMKDALPESLKIAPIGDQSLFVSGAIAGVAREGVIAAALTSLMILLFLGSWRSTVIIATSIPLAILGSIAMLSAFGETMNIMTLGGLALAVGILVDDATVTIENINWHLEHGKDVETAILDGAAQIVTPAFVSLLCICIVFVPMFFLEGVARFLFVPMAEAVMFAMICSFILSRTLVPTMAKYLLKAHTQDDPHGDHGKVSKNPLVRFQRGFEARFEKLREGYHGILALALKHSKVFVTGFMAFVLLSFLLVPMLGRNFFPSVDSGQILMHVRAPVGTRVEETANLFADVTREVRKIIPPEELGTVVDNMGLSSSGINNTYNNTGTIGSHDGDIQISLKEDHKPTAEYVRQLREKLPRLFPTATFSFPPADIISQILNFGSPAPIDLQIRGPNVSANYAYASTLLREIRRVPGVVDARIQQSQSSPGFNVDVDRSRAQQVGITERDVTSSLGVNLAGSSQIAPTFWLNPQNGVSYPIVMQTPQYAIDSLPDLANVPISPSSGAAGSQVLGGLASFKRTTTSAVVSQYNIQSMVEIFATTQDRDLGAVATDIQKILDAHKKDLPKASSTALLGQVQTMNSAFTGLILGLVGAIVLIYLLIVVNFQSWSDPFVIVTALPAAIAGIIWILFATHTTLSVPALTGAIMCMGVATANSILVVSFCRERLADTGDALAAALEGGFVRFRPVLMTALAMIIGMAPMALGLGEGGEQNAPLGRAVIGGLIFATTATLLFVPVVFSMIHGRRGHTSPTPANASGEPVHVA</sequence>
<name>A0A0F3KWW7_9GAMM</name>
<dbReference type="Gene3D" id="1.20.1640.10">
    <property type="entry name" value="Multidrug efflux transporter AcrB transmembrane domain"/>
    <property type="match status" value="2"/>
</dbReference>
<dbReference type="PRINTS" id="PR00702">
    <property type="entry name" value="ACRIFLAVINRP"/>
</dbReference>
<organism evidence="2 3">
    <name type="scientific">Luteibacter yeojuensis</name>
    <dbReference type="NCBI Taxonomy" id="345309"/>
    <lineage>
        <taxon>Bacteria</taxon>
        <taxon>Pseudomonadati</taxon>
        <taxon>Pseudomonadota</taxon>
        <taxon>Gammaproteobacteria</taxon>
        <taxon>Lysobacterales</taxon>
        <taxon>Rhodanobacteraceae</taxon>
        <taxon>Luteibacter</taxon>
    </lineage>
</organism>
<dbReference type="RefSeq" id="WP_045829023.1">
    <property type="nucleotide sequence ID" value="NZ_JZRB01000015.1"/>
</dbReference>
<dbReference type="Gene3D" id="3.30.2090.10">
    <property type="entry name" value="Multidrug efflux transporter AcrB TolC docking domain, DN and DC subdomains"/>
    <property type="match status" value="2"/>
</dbReference>
<feature type="transmembrane region" description="Helical" evidence="1">
    <location>
        <begin position="542"/>
        <end position="562"/>
    </location>
</feature>
<gene>
    <name evidence="2" type="ORF">VI08_07895</name>
</gene>
<keyword evidence="1" id="KW-0472">Membrane</keyword>
<keyword evidence="3" id="KW-1185">Reference proteome</keyword>
<evidence type="ECO:0000256" key="1">
    <source>
        <dbReference type="SAM" id="Phobius"/>
    </source>
</evidence>
<dbReference type="Gene3D" id="3.30.70.1440">
    <property type="entry name" value="Multidrug efflux transporter AcrB pore domain"/>
    <property type="match status" value="1"/>
</dbReference>